<name>A0A7E5A1E1_PANRE</name>
<dbReference type="GO" id="GO:0016020">
    <property type="term" value="C:membrane"/>
    <property type="evidence" value="ECO:0007669"/>
    <property type="project" value="UniProtKB-SubCell"/>
</dbReference>
<feature type="domain" description="ABC-2 type transporter transmembrane" evidence="6">
    <location>
        <begin position="5"/>
        <end position="129"/>
    </location>
</feature>
<organism evidence="7 8">
    <name type="scientific">Panagrellus redivivus</name>
    <name type="common">Microworm</name>
    <dbReference type="NCBI Taxonomy" id="6233"/>
    <lineage>
        <taxon>Eukaryota</taxon>
        <taxon>Metazoa</taxon>
        <taxon>Ecdysozoa</taxon>
        <taxon>Nematoda</taxon>
        <taxon>Chromadorea</taxon>
        <taxon>Rhabditida</taxon>
        <taxon>Tylenchina</taxon>
        <taxon>Panagrolaimomorpha</taxon>
        <taxon>Panagrolaimoidea</taxon>
        <taxon>Panagrolaimidae</taxon>
        <taxon>Panagrellus</taxon>
    </lineage>
</organism>
<dbReference type="Proteomes" id="UP000492821">
    <property type="component" value="Unassembled WGS sequence"/>
</dbReference>
<proteinExistence type="predicted"/>
<reference evidence="8" key="2">
    <citation type="submission" date="2020-10" db="UniProtKB">
        <authorList>
            <consortium name="WormBaseParasite"/>
        </authorList>
    </citation>
    <scope>IDENTIFICATION</scope>
</reference>
<sequence length="137" mass="15652">MNNTLRMFFNGAAYHGPPLALSFLSNAILGESADSITPSVEVYSSDNYLSSQEDGASVKVYFANMLTILCFSFLTSLFVMPLVDDRISRFKHQLLLTNLNQFSYWFSVTLFFLIIYTVFCWILSLILFFSGWMETCL</sequence>
<feature type="transmembrane region" description="Helical" evidence="5">
    <location>
        <begin position="104"/>
        <end position="129"/>
    </location>
</feature>
<keyword evidence="7" id="KW-1185">Reference proteome</keyword>
<evidence type="ECO:0000256" key="2">
    <source>
        <dbReference type="ARBA" id="ARBA00022692"/>
    </source>
</evidence>
<evidence type="ECO:0000256" key="5">
    <source>
        <dbReference type="SAM" id="Phobius"/>
    </source>
</evidence>
<feature type="transmembrane region" description="Helical" evidence="5">
    <location>
        <begin position="61"/>
        <end position="83"/>
    </location>
</feature>
<reference evidence="7" key="1">
    <citation type="journal article" date="2013" name="Genetics">
        <title>The draft genome and transcriptome of Panagrellus redivivus are shaped by the harsh demands of a free-living lifestyle.</title>
        <authorList>
            <person name="Srinivasan J."/>
            <person name="Dillman A.R."/>
            <person name="Macchietto M.G."/>
            <person name="Heikkinen L."/>
            <person name="Lakso M."/>
            <person name="Fracchia K.M."/>
            <person name="Antoshechkin I."/>
            <person name="Mortazavi A."/>
            <person name="Wong G."/>
            <person name="Sternberg P.W."/>
        </authorList>
    </citation>
    <scope>NUCLEOTIDE SEQUENCE [LARGE SCALE GENOMIC DNA]</scope>
    <source>
        <strain evidence="7">MT8872</strain>
    </source>
</reference>
<evidence type="ECO:0000256" key="1">
    <source>
        <dbReference type="ARBA" id="ARBA00004141"/>
    </source>
</evidence>
<keyword evidence="3 5" id="KW-1133">Transmembrane helix</keyword>
<comment type="subcellular location">
    <subcellularLocation>
        <location evidence="1">Membrane</location>
        <topology evidence="1">Multi-pass membrane protein</topology>
    </subcellularLocation>
</comment>
<keyword evidence="2 5" id="KW-0812">Transmembrane</keyword>
<dbReference type="Pfam" id="PF12698">
    <property type="entry name" value="ABC2_membrane_3"/>
    <property type="match status" value="1"/>
</dbReference>
<dbReference type="AlphaFoldDB" id="A0A7E5A1E1"/>
<evidence type="ECO:0000256" key="3">
    <source>
        <dbReference type="ARBA" id="ARBA00022989"/>
    </source>
</evidence>
<protein>
    <submittedName>
        <fullName evidence="8">PGG domain-containing protein</fullName>
    </submittedName>
</protein>
<evidence type="ECO:0000313" key="8">
    <source>
        <dbReference type="WBParaSite" id="Pan_g8865.t1"/>
    </source>
</evidence>
<dbReference type="GO" id="GO:0140359">
    <property type="term" value="F:ABC-type transporter activity"/>
    <property type="evidence" value="ECO:0007669"/>
    <property type="project" value="InterPro"/>
</dbReference>
<dbReference type="WBParaSite" id="Pan_g8865.t1">
    <property type="protein sequence ID" value="Pan_g8865.t1"/>
    <property type="gene ID" value="Pan_g8865"/>
</dbReference>
<accession>A0A7E5A1E1</accession>
<evidence type="ECO:0000256" key="4">
    <source>
        <dbReference type="ARBA" id="ARBA00023136"/>
    </source>
</evidence>
<keyword evidence="4 5" id="KW-0472">Membrane</keyword>
<dbReference type="InterPro" id="IPR013525">
    <property type="entry name" value="ABC2_TM"/>
</dbReference>
<evidence type="ECO:0000259" key="6">
    <source>
        <dbReference type="Pfam" id="PF12698"/>
    </source>
</evidence>
<evidence type="ECO:0000313" key="7">
    <source>
        <dbReference type="Proteomes" id="UP000492821"/>
    </source>
</evidence>